<dbReference type="AlphaFoldDB" id="X0UIE4"/>
<name>X0UIE4_9ZZZZ</name>
<dbReference type="PANTHER" id="PTHR19288:SF46">
    <property type="entry name" value="HALOACID DEHALOGENASE-LIKE HYDROLASE DOMAIN-CONTAINING PROTEIN 2"/>
    <property type="match status" value="1"/>
</dbReference>
<reference evidence="1" key="1">
    <citation type="journal article" date="2014" name="Front. Microbiol.">
        <title>High frequency of phylogenetically diverse reductive dehalogenase-homologous genes in deep subseafloor sedimentary metagenomes.</title>
        <authorList>
            <person name="Kawai M."/>
            <person name="Futagami T."/>
            <person name="Toyoda A."/>
            <person name="Takaki Y."/>
            <person name="Nishi S."/>
            <person name="Hori S."/>
            <person name="Arai W."/>
            <person name="Tsubouchi T."/>
            <person name="Morono Y."/>
            <person name="Uchiyama I."/>
            <person name="Ito T."/>
            <person name="Fujiyama A."/>
            <person name="Inagaki F."/>
            <person name="Takami H."/>
        </authorList>
    </citation>
    <scope>NUCLEOTIDE SEQUENCE</scope>
    <source>
        <strain evidence="1">Expedition CK06-06</strain>
    </source>
</reference>
<accession>X0UIE4</accession>
<protein>
    <recommendedName>
        <fullName evidence="2">HAD family hydrolase</fullName>
    </recommendedName>
</protein>
<comment type="caution">
    <text evidence="1">The sequence shown here is derived from an EMBL/GenBank/DDBJ whole genome shotgun (WGS) entry which is preliminary data.</text>
</comment>
<gene>
    <name evidence="1" type="ORF">S01H1_38492</name>
</gene>
<proteinExistence type="predicted"/>
<dbReference type="SUPFAM" id="SSF56784">
    <property type="entry name" value="HAD-like"/>
    <property type="match status" value="1"/>
</dbReference>
<dbReference type="InterPro" id="IPR023214">
    <property type="entry name" value="HAD_sf"/>
</dbReference>
<dbReference type="Gene3D" id="3.40.50.1000">
    <property type="entry name" value="HAD superfamily/HAD-like"/>
    <property type="match status" value="2"/>
</dbReference>
<dbReference type="Pfam" id="PF13242">
    <property type="entry name" value="Hydrolase_like"/>
    <property type="match status" value="1"/>
</dbReference>
<sequence length="178" mass="19061">YGKGSALVIGESGLREELRRAGIKISNKKSVDFVVVGLDFHFTYKKLSNAMDAIENGALFIAANMDPTLPVERGCLPGSGAIVSALSTCAGKKPDAVIGKPNTYILTRIMKRSGMKRKETALVGDRLDIDMAAANRAGVYPICVLTGVTSRKEALKARGENKPKKVISSIRDLPSLLK</sequence>
<organism evidence="1">
    <name type="scientific">marine sediment metagenome</name>
    <dbReference type="NCBI Taxonomy" id="412755"/>
    <lineage>
        <taxon>unclassified sequences</taxon>
        <taxon>metagenomes</taxon>
        <taxon>ecological metagenomes</taxon>
    </lineage>
</organism>
<feature type="non-terminal residue" evidence="1">
    <location>
        <position position="1"/>
    </location>
</feature>
<dbReference type="EMBL" id="BARS01024234">
    <property type="protein sequence ID" value="GAG05509.1"/>
    <property type="molecule type" value="Genomic_DNA"/>
</dbReference>
<evidence type="ECO:0008006" key="2">
    <source>
        <dbReference type="Google" id="ProtNLM"/>
    </source>
</evidence>
<evidence type="ECO:0000313" key="1">
    <source>
        <dbReference type="EMBL" id="GAG05509.1"/>
    </source>
</evidence>
<dbReference type="InterPro" id="IPR036412">
    <property type="entry name" value="HAD-like_sf"/>
</dbReference>
<dbReference type="PANTHER" id="PTHR19288">
    <property type="entry name" value="4-NITROPHENYLPHOSPHATASE-RELATED"/>
    <property type="match status" value="1"/>
</dbReference>
<dbReference type="GO" id="GO:0016791">
    <property type="term" value="F:phosphatase activity"/>
    <property type="evidence" value="ECO:0007669"/>
    <property type="project" value="TreeGrafter"/>
</dbReference>
<dbReference type="GO" id="GO:0005737">
    <property type="term" value="C:cytoplasm"/>
    <property type="evidence" value="ECO:0007669"/>
    <property type="project" value="TreeGrafter"/>
</dbReference>